<evidence type="ECO:0008006" key="5">
    <source>
        <dbReference type="Google" id="ProtNLM"/>
    </source>
</evidence>
<feature type="compositionally biased region" description="Basic and acidic residues" evidence="1">
    <location>
        <begin position="116"/>
        <end position="142"/>
    </location>
</feature>
<feature type="region of interest" description="Disordered" evidence="1">
    <location>
        <begin position="105"/>
        <end position="148"/>
    </location>
</feature>
<keyword evidence="4" id="KW-1185">Reference proteome</keyword>
<comment type="caution">
    <text evidence="3">The sequence shown here is derived from an EMBL/GenBank/DDBJ whole genome shotgun (WGS) entry which is preliminary data.</text>
</comment>
<name>A0AAV4Z523_9HYPH</name>
<protein>
    <recommendedName>
        <fullName evidence="5">Chromosome partition protein Smc</fullName>
    </recommendedName>
</protein>
<dbReference type="RefSeq" id="WP_192215565.1">
    <property type="nucleotide sequence ID" value="NZ_BPQF01000010.1"/>
</dbReference>
<reference evidence="3" key="1">
    <citation type="journal article" date="2016" name="Front. Microbiol.">
        <title>Genome Sequence of the Piezophilic, Mesophilic Sulfate-Reducing Bacterium Desulfovibrio indicus J2T.</title>
        <authorList>
            <person name="Cao J."/>
            <person name="Maignien L."/>
            <person name="Shao Z."/>
            <person name="Alain K."/>
            <person name="Jebbar M."/>
        </authorList>
    </citation>
    <scope>NUCLEOTIDE SEQUENCE</scope>
    <source>
        <strain evidence="3">DSM 21893</strain>
    </source>
</reference>
<dbReference type="AlphaFoldDB" id="A0AAV4Z523"/>
<evidence type="ECO:0000256" key="1">
    <source>
        <dbReference type="SAM" id="MobiDB-lite"/>
    </source>
</evidence>
<keyword evidence="2" id="KW-0812">Transmembrane</keyword>
<reference evidence="3" key="2">
    <citation type="submission" date="2021-08" db="EMBL/GenBank/DDBJ databases">
        <authorList>
            <person name="Tani A."/>
            <person name="Ola A."/>
            <person name="Ogura Y."/>
            <person name="Katsura K."/>
            <person name="Hayashi T."/>
        </authorList>
    </citation>
    <scope>NUCLEOTIDE SEQUENCE</scope>
    <source>
        <strain evidence="3">DSM 21893</strain>
    </source>
</reference>
<keyword evidence="2" id="KW-1133">Transmembrane helix</keyword>
<evidence type="ECO:0000256" key="2">
    <source>
        <dbReference type="SAM" id="Phobius"/>
    </source>
</evidence>
<sequence>MPRLLELLRWKLAVLFAWTPTRTVALNLILAVYAFAGWGAFANKASAYRDLTDQVGLLRADRDGAVNRQKELEQANNDLLREWQGKLASAREELQQAAAARDAAKGQLAGSQRELVASKKRLDQARDRVSETGSIKHAEPSKKAAVKP</sequence>
<dbReference type="Proteomes" id="UP001055307">
    <property type="component" value="Unassembled WGS sequence"/>
</dbReference>
<accession>A0AAV4Z523</accession>
<organism evidence="3 4">
    <name type="scientific">Methylobacterium bullatum</name>
    <dbReference type="NCBI Taxonomy" id="570505"/>
    <lineage>
        <taxon>Bacteria</taxon>
        <taxon>Pseudomonadati</taxon>
        <taxon>Pseudomonadota</taxon>
        <taxon>Alphaproteobacteria</taxon>
        <taxon>Hyphomicrobiales</taxon>
        <taxon>Methylobacteriaceae</taxon>
        <taxon>Methylobacterium</taxon>
    </lineage>
</organism>
<dbReference type="EMBL" id="BPQF01000010">
    <property type="protein sequence ID" value="GJD39259.1"/>
    <property type="molecule type" value="Genomic_DNA"/>
</dbReference>
<gene>
    <name evidence="3" type="ORF">OICFNHDK_1717</name>
</gene>
<keyword evidence="2" id="KW-0472">Membrane</keyword>
<evidence type="ECO:0000313" key="4">
    <source>
        <dbReference type="Proteomes" id="UP001055307"/>
    </source>
</evidence>
<proteinExistence type="predicted"/>
<evidence type="ECO:0000313" key="3">
    <source>
        <dbReference type="EMBL" id="GJD39259.1"/>
    </source>
</evidence>
<feature type="transmembrane region" description="Helical" evidence="2">
    <location>
        <begin position="12"/>
        <end position="36"/>
    </location>
</feature>